<evidence type="ECO:0000259" key="5">
    <source>
        <dbReference type="SMART" id="SM00829"/>
    </source>
</evidence>
<dbReference type="SUPFAM" id="SSF51735">
    <property type="entry name" value="NAD(P)-binding Rossmann-fold domains"/>
    <property type="match status" value="1"/>
</dbReference>
<dbReference type="RefSeq" id="WP_091897536.1">
    <property type="nucleotide sequence ID" value="NZ_FOSJ01000022.1"/>
</dbReference>
<dbReference type="Proteomes" id="UP000199589">
    <property type="component" value="Unassembled WGS sequence"/>
</dbReference>
<dbReference type="OrthoDB" id="9770238at2"/>
<dbReference type="InterPro" id="IPR013149">
    <property type="entry name" value="ADH-like_C"/>
</dbReference>
<keyword evidence="7" id="KW-1185">Reference proteome</keyword>
<accession>A0A1I3YJ66</accession>
<evidence type="ECO:0000256" key="2">
    <source>
        <dbReference type="ARBA" id="ARBA00022833"/>
    </source>
</evidence>
<dbReference type="GO" id="GO:0016491">
    <property type="term" value="F:oxidoreductase activity"/>
    <property type="evidence" value="ECO:0007669"/>
    <property type="project" value="UniProtKB-KW"/>
</dbReference>
<dbReference type="Pfam" id="PF08240">
    <property type="entry name" value="ADH_N"/>
    <property type="match status" value="1"/>
</dbReference>
<dbReference type="InterPro" id="IPR002328">
    <property type="entry name" value="ADH_Zn_CS"/>
</dbReference>
<proteinExistence type="inferred from homology"/>
<dbReference type="SUPFAM" id="SSF50129">
    <property type="entry name" value="GroES-like"/>
    <property type="match status" value="1"/>
</dbReference>
<evidence type="ECO:0000256" key="4">
    <source>
        <dbReference type="RuleBase" id="RU361277"/>
    </source>
</evidence>
<comment type="cofactor">
    <cofactor evidence="4">
        <name>Zn(2+)</name>
        <dbReference type="ChEBI" id="CHEBI:29105"/>
    </cofactor>
</comment>
<evidence type="ECO:0000313" key="6">
    <source>
        <dbReference type="EMBL" id="SFK31226.1"/>
    </source>
</evidence>
<evidence type="ECO:0000313" key="7">
    <source>
        <dbReference type="Proteomes" id="UP000199589"/>
    </source>
</evidence>
<name>A0A1I3YJ66_9LACT</name>
<dbReference type="InterPro" id="IPR036291">
    <property type="entry name" value="NAD(P)-bd_dom_sf"/>
</dbReference>
<keyword evidence="1 4" id="KW-0479">Metal-binding</keyword>
<evidence type="ECO:0000256" key="3">
    <source>
        <dbReference type="ARBA" id="ARBA00023002"/>
    </source>
</evidence>
<evidence type="ECO:0000256" key="1">
    <source>
        <dbReference type="ARBA" id="ARBA00022723"/>
    </source>
</evidence>
<dbReference type="CDD" id="cd08236">
    <property type="entry name" value="sugar_DH"/>
    <property type="match status" value="1"/>
</dbReference>
<dbReference type="GO" id="GO:0008270">
    <property type="term" value="F:zinc ion binding"/>
    <property type="evidence" value="ECO:0007669"/>
    <property type="project" value="InterPro"/>
</dbReference>
<dbReference type="SMART" id="SM00829">
    <property type="entry name" value="PKS_ER"/>
    <property type="match status" value="1"/>
</dbReference>
<protein>
    <submittedName>
        <fullName evidence="6">L-iditol 2-dehydrogenase</fullName>
    </submittedName>
</protein>
<dbReference type="InterPro" id="IPR020843">
    <property type="entry name" value="ER"/>
</dbReference>
<keyword evidence="2 4" id="KW-0862">Zinc</keyword>
<reference evidence="7" key="1">
    <citation type="submission" date="2016-10" db="EMBL/GenBank/DDBJ databases">
        <authorList>
            <person name="Varghese N."/>
            <person name="Submissions S."/>
        </authorList>
    </citation>
    <scope>NUCLEOTIDE SEQUENCE [LARGE SCALE GENOMIC DNA]</scope>
    <source>
        <strain evidence="7">DSM 16108</strain>
    </source>
</reference>
<dbReference type="InterPro" id="IPR011032">
    <property type="entry name" value="GroES-like_sf"/>
</dbReference>
<dbReference type="PANTHER" id="PTHR43401">
    <property type="entry name" value="L-THREONINE 3-DEHYDROGENASE"/>
    <property type="match status" value="1"/>
</dbReference>
<dbReference type="Gene3D" id="3.40.50.720">
    <property type="entry name" value="NAD(P)-binding Rossmann-like Domain"/>
    <property type="match status" value="1"/>
</dbReference>
<dbReference type="PANTHER" id="PTHR43401:SF2">
    <property type="entry name" value="L-THREONINE 3-DEHYDROGENASE"/>
    <property type="match status" value="1"/>
</dbReference>
<feature type="domain" description="Enoyl reductase (ER)" evidence="5">
    <location>
        <begin position="9"/>
        <end position="342"/>
    </location>
</feature>
<dbReference type="Pfam" id="PF00107">
    <property type="entry name" value="ADH_zinc_N"/>
    <property type="match status" value="1"/>
</dbReference>
<dbReference type="AlphaFoldDB" id="A0A1I3YJ66"/>
<dbReference type="Gene3D" id="3.90.180.10">
    <property type="entry name" value="Medium-chain alcohol dehydrogenases, catalytic domain"/>
    <property type="match status" value="1"/>
</dbReference>
<comment type="similarity">
    <text evidence="4">Belongs to the zinc-containing alcohol dehydrogenase family.</text>
</comment>
<gene>
    <name evidence="6" type="ORF">SAMN04488569_102224</name>
</gene>
<dbReference type="PROSITE" id="PS00059">
    <property type="entry name" value="ADH_ZINC"/>
    <property type="match status" value="1"/>
</dbReference>
<sequence length="349" mass="39214">MFAAVLHEEHSIEFEDIHEQPLENNEVRVKVMAAGICGSDTHKMRTKWKYGFPAVMGHEFSGEVIEIGSKVTKFSIGERVVGIPLLPCYECEYCLSGEYSLCENYKMIGSHFYGAFAEKVVVPEKNLLKIDDLSYEEATMIEPLAVALHGVQGIDPKLGDTVLVFGAGNIGLLTIQALKIIGVKNIIAVDVKEGNLEEAKKYGADFTINSLVEDLEKLVKEYSDNSGVDIVLECAGSAIAQEQSLRVVKKHGKIAYIGIAYEDIHLPEDSFEKIFRHELTLKGFWNSYSAPFPGKEWTNSYNLIKQNKVNVKDMITHRFPLNQTKEAFEMILKQKELHKKVLIIPNKEM</sequence>
<dbReference type="EMBL" id="FOSJ01000022">
    <property type="protein sequence ID" value="SFK31226.1"/>
    <property type="molecule type" value="Genomic_DNA"/>
</dbReference>
<organism evidence="6 7">
    <name type="scientific">Marinilactibacillus piezotolerans</name>
    <dbReference type="NCBI Taxonomy" id="258723"/>
    <lineage>
        <taxon>Bacteria</taxon>
        <taxon>Bacillati</taxon>
        <taxon>Bacillota</taxon>
        <taxon>Bacilli</taxon>
        <taxon>Lactobacillales</taxon>
        <taxon>Carnobacteriaceae</taxon>
        <taxon>Marinilactibacillus</taxon>
    </lineage>
</organism>
<dbReference type="InterPro" id="IPR013154">
    <property type="entry name" value="ADH-like_N"/>
</dbReference>
<keyword evidence="3" id="KW-0560">Oxidoreductase</keyword>
<dbReference type="InterPro" id="IPR050129">
    <property type="entry name" value="Zn_alcohol_dh"/>
</dbReference>